<protein>
    <recommendedName>
        <fullName evidence="1">DUF58 domain-containing protein</fullName>
    </recommendedName>
</protein>
<dbReference type="EMBL" id="CP007457">
    <property type="protein sequence ID" value="AIZ16121.1"/>
    <property type="molecule type" value="Genomic_DNA"/>
</dbReference>
<dbReference type="Proteomes" id="UP000030636">
    <property type="component" value="Chromosome"/>
</dbReference>
<evidence type="ECO:0000313" key="3">
    <source>
        <dbReference type="Proteomes" id="UP000030636"/>
    </source>
</evidence>
<dbReference type="Pfam" id="PF01882">
    <property type="entry name" value="DUF58"/>
    <property type="match status" value="1"/>
</dbReference>
<dbReference type="STRING" id="1447715.AH67_03590"/>
<name>A0A0A7I7V1_9BIFI</name>
<evidence type="ECO:0000259" key="1">
    <source>
        <dbReference type="Pfam" id="PF01882"/>
    </source>
</evidence>
<dbReference type="AlphaFoldDB" id="A0A0A7I7V1"/>
<feature type="domain" description="DUF58" evidence="1">
    <location>
        <begin position="51"/>
        <end position="244"/>
    </location>
</feature>
<evidence type="ECO:0000313" key="2">
    <source>
        <dbReference type="EMBL" id="AIZ16121.1"/>
    </source>
</evidence>
<dbReference type="PANTHER" id="PTHR33608:SF6">
    <property type="entry name" value="BLL2464 PROTEIN"/>
    <property type="match status" value="1"/>
</dbReference>
<sequence>MIDRAHTADHVRRKIEALGTSMSLPTVAKALGVLEGEHRSNRRGGNDDLLDIRPYEPGDEARAIDWKISARSGRAMVVQRERLASGRVYLLMDAGREMTASCPSGETAYAVAANALCMFAALSLRRSDDVSLVLGDAASITRVPFHGGLAQFERTLDRALDRAWDHARNLDALLDYAVHLRDRDALVVIASCEQALTRDHLPLIRRIARTHPLVVIDVGTVNPFAAQPLDGVTRAHVVDGTSGRRVPALLRNEALAQETERHRAFEVTSLTQELARCGARLMHASSSARMFAGFVRLVSLSRFGAPGAPTVLRTPARQGKERA</sequence>
<organism evidence="2 3">
    <name type="scientific">Bifidobacterium pseudolongum PV8-2</name>
    <dbReference type="NCBI Taxonomy" id="1447715"/>
    <lineage>
        <taxon>Bacteria</taxon>
        <taxon>Bacillati</taxon>
        <taxon>Actinomycetota</taxon>
        <taxon>Actinomycetes</taxon>
        <taxon>Bifidobacteriales</taxon>
        <taxon>Bifidobacteriaceae</taxon>
        <taxon>Bifidobacterium</taxon>
    </lineage>
</organism>
<reference evidence="2 3" key="1">
    <citation type="journal article" date="2015" name="Genome Announc.">
        <title>Bifidobacterium pseudolongum Strain PV8-2, Isolated from a Stool Sample of an Anemic Kenyan Infant.</title>
        <authorList>
            <person name="Vazquez-Gutierrez P."/>
            <person name="Lacroix C."/>
            <person name="Chassard C."/>
            <person name="Klumpp J."/>
            <person name="Stevens M.J."/>
            <person name="Jans C."/>
        </authorList>
    </citation>
    <scope>NUCLEOTIDE SEQUENCE [LARGE SCALE GENOMIC DNA]</scope>
    <source>
        <strain evidence="2 3">PV8-2</strain>
    </source>
</reference>
<dbReference type="OrthoDB" id="9776116at2"/>
<accession>A0A0A7I7V1</accession>
<gene>
    <name evidence="2" type="ORF">AH67_03590</name>
</gene>
<dbReference type="RefSeq" id="WP_039171642.1">
    <property type="nucleotide sequence ID" value="NZ_CP007457.1"/>
</dbReference>
<keyword evidence="3" id="KW-1185">Reference proteome</keyword>
<dbReference type="HOGENOM" id="CLU_054927_0_0_11"/>
<dbReference type="PANTHER" id="PTHR33608">
    <property type="entry name" value="BLL2464 PROTEIN"/>
    <property type="match status" value="1"/>
</dbReference>
<dbReference type="KEGG" id="bpsp:AH67_03590"/>
<dbReference type="InterPro" id="IPR002881">
    <property type="entry name" value="DUF58"/>
</dbReference>
<proteinExistence type="predicted"/>